<feature type="region of interest" description="Disordered" evidence="1">
    <location>
        <begin position="709"/>
        <end position="838"/>
    </location>
</feature>
<feature type="region of interest" description="Disordered" evidence="1">
    <location>
        <begin position="851"/>
        <end position="897"/>
    </location>
</feature>
<proteinExistence type="predicted"/>
<dbReference type="Proteomes" id="UP000016801">
    <property type="component" value="Unassembled WGS sequence"/>
</dbReference>
<dbReference type="AlphaFoldDB" id="M1WGP6"/>
<feature type="compositionally biased region" description="Polar residues" evidence="1">
    <location>
        <begin position="789"/>
        <end position="801"/>
    </location>
</feature>
<organism evidence="4 5">
    <name type="scientific">Claviceps purpurea (strain 20.1)</name>
    <name type="common">Ergot fungus</name>
    <name type="synonym">Sphacelia segetum</name>
    <dbReference type="NCBI Taxonomy" id="1111077"/>
    <lineage>
        <taxon>Eukaryota</taxon>
        <taxon>Fungi</taxon>
        <taxon>Dikarya</taxon>
        <taxon>Ascomycota</taxon>
        <taxon>Pezizomycotina</taxon>
        <taxon>Sordariomycetes</taxon>
        <taxon>Hypocreomycetidae</taxon>
        <taxon>Hypocreales</taxon>
        <taxon>Clavicipitaceae</taxon>
        <taxon>Claviceps</taxon>
    </lineage>
</organism>
<evidence type="ECO:0000259" key="3">
    <source>
        <dbReference type="PROSITE" id="PS51767"/>
    </source>
</evidence>
<dbReference type="InterPro" id="IPR021109">
    <property type="entry name" value="Peptidase_aspartic_dom_sf"/>
</dbReference>
<dbReference type="InterPro" id="IPR033121">
    <property type="entry name" value="PEPTIDASE_A1"/>
</dbReference>
<sequence>MRSDAVATAAAAAAASLAPVTTPLAPQPVALNASEWLGVDGNWSTYAFLVGNNNPVNVLFSTTISEFWAIGPGGCPDKQAELECTTNRGGIYSPGQSKKWSGLGTWQLGLPDLGTGGSGQYGFDTIAASSPINDIAFGMTNVLMSAISSTDFYLGYFGVGLRSGSFGDVVASPPLRQAVSSFGWIPSYSYGYTAGASYRGVVGSATLGGYDAARFVPHDNIFPMEQTEGAPRPRVRGIEISAKNGSLPAGWASATRLLMTYNQTFTAVIDTTTPYLWFPGAICDAFAKALNLSYNDTLGFYTLTNEQYANFTASTNSLSLKFSFSSKDNNDNFGLPLNVPGVVNITLPIQSFVALLQYPFMNATIRQDDSAVPYLTLRKGISGNFIIGNAFLQESYLITRYDSAAFSIHQARFPLDPIGGAQLQAIYQPPDSPFPPPVNPNVSTGLSTGAMVGIAVGVVAFVSLLLLAGFYYRRHRRQQRERVGHELYDVKDTTSTLSPEDSQQGPMSRLVSRIFGRRLLPQETAAAADLTTTETRSALEAPDCEIYELPAPVPPAELDAGDADGHSIMDDTDLGTDSTHSLTAYEIARRKLDRQLQGPVPEYTPSAEGSYAPHEKATIPDMQPLDAIQPPLALQPSPISARSRGADSMTIHTYVASEPSPVSPRGDWSPAEFPSPVTLSLLPGSVYSGQRSRGYSTISGSWSVNSGIAPSTTTSDHQIPPLPTSFQRTPIDQSRVVCLGPIPANAQLPGPSGATRSRSRSRSQSKSKSQITTENGHGPPPALVCAGTHTHTSMGSLGSNFTEEEEEGEREGEGDVETAVQQISPHAGVCPSSETSNPAIAIDVTREYAPVAAVPPETETDADAPMEWTKDGTSLKAEASVSDSSSEGGRIDPGRDLIHVPQVADKRYSWEEGVDIHSNREGKPV</sequence>
<feature type="transmembrane region" description="Helical" evidence="2">
    <location>
        <begin position="450"/>
        <end position="472"/>
    </location>
</feature>
<dbReference type="OrthoDB" id="5233646at2759"/>
<dbReference type="Pfam" id="PF00026">
    <property type="entry name" value="Asp"/>
    <property type="match status" value="1"/>
</dbReference>
<evidence type="ECO:0000313" key="5">
    <source>
        <dbReference type="Proteomes" id="UP000016801"/>
    </source>
</evidence>
<dbReference type="Gene3D" id="2.40.70.10">
    <property type="entry name" value="Acid Proteases"/>
    <property type="match status" value="2"/>
</dbReference>
<dbReference type="STRING" id="1111077.M1WGP6"/>
<keyword evidence="2" id="KW-1133">Transmembrane helix</keyword>
<gene>
    <name evidence="4" type="ORF">CPUR_05821</name>
</gene>
<accession>M1WGP6</accession>
<comment type="caution">
    <text evidence="4">The sequence shown here is derived from an EMBL/GenBank/DDBJ whole genome shotgun (WGS) entry which is preliminary data.</text>
</comment>
<dbReference type="HOGENOM" id="CLU_009988_1_0_1"/>
<evidence type="ECO:0000313" key="4">
    <source>
        <dbReference type="EMBL" id="CCE31964.1"/>
    </source>
</evidence>
<dbReference type="VEuPathDB" id="FungiDB:CPUR_05821"/>
<evidence type="ECO:0000256" key="1">
    <source>
        <dbReference type="SAM" id="MobiDB-lite"/>
    </source>
</evidence>
<dbReference type="EMBL" id="CAGA01000036">
    <property type="protein sequence ID" value="CCE31964.1"/>
    <property type="molecule type" value="Genomic_DNA"/>
</dbReference>
<name>M1WGP6_CLAP2</name>
<keyword evidence="5" id="KW-1185">Reference proteome</keyword>
<protein>
    <recommendedName>
        <fullName evidence="3">Peptidase A1 domain-containing protein</fullName>
    </recommendedName>
</protein>
<feature type="domain" description="Peptidase A1" evidence="3">
    <location>
        <begin position="44"/>
        <end position="409"/>
    </location>
</feature>
<dbReference type="SUPFAM" id="SSF50630">
    <property type="entry name" value="Acid proteases"/>
    <property type="match status" value="1"/>
</dbReference>
<keyword evidence="2" id="KW-0472">Membrane</keyword>
<feature type="compositionally biased region" description="Acidic residues" evidence="1">
    <location>
        <begin position="802"/>
        <end position="816"/>
    </location>
</feature>
<reference evidence="4 5" key="1">
    <citation type="journal article" date="2013" name="PLoS Genet.">
        <title>Plant-symbiotic fungi as chemical engineers: Multi-genome analysis of the Clavicipitaceae reveals dynamics of alkaloid loci.</title>
        <authorList>
            <person name="Schardl C.L."/>
            <person name="Young C.A."/>
            <person name="Hesse U."/>
            <person name="Amyotte S.G."/>
            <person name="Andreeva K."/>
            <person name="Calie P.J."/>
            <person name="Fleetwood D.J."/>
            <person name="Haws D.C."/>
            <person name="Moore N."/>
            <person name="Oeser B."/>
            <person name="Panaccione D.G."/>
            <person name="Schweri K.K."/>
            <person name="Voisey C.R."/>
            <person name="Farman M.L."/>
            <person name="Jaromczyk J.W."/>
            <person name="Roe B.A."/>
            <person name="O'Sullivan D.M."/>
            <person name="Scott B."/>
            <person name="Tudzynski P."/>
            <person name="An Z."/>
            <person name="Arnaoudova E.G."/>
            <person name="Bullock C.T."/>
            <person name="Charlton N.D."/>
            <person name="Chen L."/>
            <person name="Cox M."/>
            <person name="Dinkins R.D."/>
            <person name="Florea S."/>
            <person name="Glenn A.E."/>
            <person name="Gordon A."/>
            <person name="Gueldener U."/>
            <person name="Harris D.R."/>
            <person name="Hollin W."/>
            <person name="Jaromczyk J."/>
            <person name="Johnson R.D."/>
            <person name="Khan A.K."/>
            <person name="Leistner E."/>
            <person name="Leuchtmann A."/>
            <person name="Li C."/>
            <person name="Liu J."/>
            <person name="Liu J."/>
            <person name="Liu M."/>
            <person name="Mace W."/>
            <person name="Machado C."/>
            <person name="Nagabhyru P."/>
            <person name="Pan J."/>
            <person name="Schmid J."/>
            <person name="Sugawara K."/>
            <person name="Steiner U."/>
            <person name="Takach J.E."/>
            <person name="Tanaka E."/>
            <person name="Webb J.S."/>
            <person name="Wilson E.V."/>
            <person name="Wiseman J.L."/>
            <person name="Yoshida R."/>
            <person name="Zeng Z."/>
        </authorList>
    </citation>
    <scope>NUCLEOTIDE SEQUENCE [LARGE SCALE GENOMIC DNA]</scope>
    <source>
        <strain evidence="4 5">20.1</strain>
    </source>
</reference>
<keyword evidence="2" id="KW-0812">Transmembrane</keyword>
<dbReference type="PhylomeDB" id="M1WGP6"/>
<dbReference type="eggNOG" id="ENOG502T0DX">
    <property type="taxonomic scope" value="Eukaryota"/>
</dbReference>
<evidence type="ECO:0000256" key="2">
    <source>
        <dbReference type="SAM" id="Phobius"/>
    </source>
</evidence>
<dbReference type="PROSITE" id="PS51767">
    <property type="entry name" value="PEPTIDASE_A1"/>
    <property type="match status" value="1"/>
</dbReference>